<feature type="region of interest" description="Disordered" evidence="1">
    <location>
        <begin position="1040"/>
        <end position="1065"/>
    </location>
</feature>
<dbReference type="Proteomes" id="UP000431922">
    <property type="component" value="Unassembled WGS sequence"/>
</dbReference>
<feature type="transmembrane region" description="Helical" evidence="2">
    <location>
        <begin position="24"/>
        <end position="45"/>
    </location>
</feature>
<keyword evidence="2" id="KW-1133">Transmembrane helix</keyword>
<dbReference type="EMBL" id="WTYL01000001">
    <property type="protein sequence ID" value="MXP43380.1"/>
    <property type="molecule type" value="Genomic_DNA"/>
</dbReference>
<evidence type="ECO:0000313" key="4">
    <source>
        <dbReference type="Proteomes" id="UP000431922"/>
    </source>
</evidence>
<keyword evidence="2" id="KW-0812">Transmembrane</keyword>
<gene>
    <name evidence="3" type="ORF">GRI65_02785</name>
</gene>
<dbReference type="Pfam" id="PF11739">
    <property type="entry name" value="YdbH-like"/>
    <property type="match status" value="1"/>
</dbReference>
<name>A0A845AYS4_9SPHN</name>
<evidence type="ECO:0000313" key="3">
    <source>
        <dbReference type="EMBL" id="MXP43380.1"/>
    </source>
</evidence>
<organism evidence="3 4">
    <name type="scientific">Allopontixanthobacter sediminis</name>
    <dbReference type="NCBI Taxonomy" id="1689985"/>
    <lineage>
        <taxon>Bacteria</taxon>
        <taxon>Pseudomonadati</taxon>
        <taxon>Pseudomonadota</taxon>
        <taxon>Alphaproteobacteria</taxon>
        <taxon>Sphingomonadales</taxon>
        <taxon>Erythrobacteraceae</taxon>
        <taxon>Allopontixanthobacter</taxon>
    </lineage>
</organism>
<evidence type="ECO:0000256" key="1">
    <source>
        <dbReference type="SAM" id="MobiDB-lite"/>
    </source>
</evidence>
<comment type="caution">
    <text evidence="3">The sequence shown here is derived from an EMBL/GenBank/DDBJ whole genome shotgun (WGS) entry which is preliminary data.</text>
</comment>
<sequence length="1065" mass="111637">MAQAEDDISETDPFDAPVPRRSRWILRVLIALVLAIVVIVTAAWFSREQIAENLIGDQLEQLGLPATYDIERVGTNQQVLTNIVIGDPARPDLTIERIVVDIDYGLSGPIIGLITLNKARAFGSYRDGVLSFGALDPVLSRDTGEPPALPDIELELIDARALVETDFGPVGLKAEGKGPLDDGFAGILAATAPELDGGGCSARGATLYGAITSQDGKPRFAGPVRAAELSCPEQQVSVKNAAVQIEGGSDAGFTVFDGEARLATGAASIAGNAVGGLNGTFRASWRDRGLNGTYSLAARSLGTAQLGAALVTAEGAIRGRDGFEQVELTADVEGNGVRLGDTVDRSLAEFTATAEGTFAAPLIAKMRGAMRRESRGSRLAAQVNLRQSGEITSVVIPQAILTGGGGGNLLSLSRFQFSTAGAGTPKLSGNLVTGGTGLPRISGRMERSARGNLIFRMRMAEYSEGDSSVAIPELVLLQGSNGAFGFSGNALASGPLPGGSIRALALPISGNYSARGGLSMWRECTKVGFAKLELANLVVERQALTLCPAAGQAILRAGAGGLQIAAGTPSLDLVGTLADTPIRIASGPVGAAYPGALSAKDLDVTLGAADSANRFTIANLDAVIGENIAGRFSDADIRLFSVPIDLTGTSGAWDYTGGVLTLSDSAFTATDRSEAQRFKPLLSSGARLTLADSIVLASARLREPTSGREVVRVAIRHDLSNASGFADLVVDSLLFDDVLQPEQLSEYAKGVIANAEGVITGTGRIVWNSEDVTSSGQFSSDSFDFAAAFGPVKGASGTVRFTDLLNLTTAPKQILQVASINPGIEVKDGEVLFSMREGTIVSVLGGRWPFMGGTLLLEPVELNLGEPEVRAYVLTIQGLDAAQFISQMELGNLSATGTFDGEIPLVFDAMGNGSIRGGWLVARPPGGNLSYVGELTYEDMTPIVNFAFDALRSLDYKEMRIGMEGSLSGELVTKVRFDGVRQGSDAKRNFFTRQIDDLPIRFNVNIRAPFYQLITSVKAMYDPAFIKDPRDLGLISAEGSMTSATAPQQPPVQLPVQGPESEKMP</sequence>
<proteinExistence type="predicted"/>
<dbReference type="AlphaFoldDB" id="A0A845AYS4"/>
<dbReference type="OrthoDB" id="7597031at2"/>
<protein>
    <submittedName>
        <fullName evidence="3">Exoprotein</fullName>
    </submittedName>
</protein>
<dbReference type="InterPro" id="IPR021730">
    <property type="entry name" value="YdbH"/>
</dbReference>
<dbReference type="RefSeq" id="WP_160754992.1">
    <property type="nucleotide sequence ID" value="NZ_WTYL01000001.1"/>
</dbReference>
<accession>A0A845AYS4</accession>
<keyword evidence="2" id="KW-0472">Membrane</keyword>
<reference evidence="3 4" key="1">
    <citation type="submission" date="2019-12" db="EMBL/GenBank/DDBJ databases">
        <title>Genomic-based taxomic classification of the family Erythrobacteraceae.</title>
        <authorList>
            <person name="Xu L."/>
        </authorList>
    </citation>
    <scope>NUCLEOTIDE SEQUENCE [LARGE SCALE GENOMIC DNA]</scope>
    <source>
        <strain evidence="3 4">KCTC 42453</strain>
    </source>
</reference>
<keyword evidence="4" id="KW-1185">Reference proteome</keyword>
<evidence type="ECO:0000256" key="2">
    <source>
        <dbReference type="SAM" id="Phobius"/>
    </source>
</evidence>